<feature type="compositionally biased region" description="Gly residues" evidence="3">
    <location>
        <begin position="29"/>
        <end position="42"/>
    </location>
</feature>
<feature type="compositionally biased region" description="Basic and acidic residues" evidence="3">
    <location>
        <begin position="251"/>
        <end position="265"/>
    </location>
</feature>
<dbReference type="GO" id="GO:0003729">
    <property type="term" value="F:mRNA binding"/>
    <property type="evidence" value="ECO:0007669"/>
    <property type="project" value="TreeGrafter"/>
</dbReference>
<dbReference type="SUPFAM" id="SSF54928">
    <property type="entry name" value="RNA-binding domain, RBD"/>
    <property type="match status" value="1"/>
</dbReference>
<feature type="domain" description="RRM" evidence="4">
    <location>
        <begin position="81"/>
        <end position="162"/>
    </location>
</feature>
<dbReference type="InterPro" id="IPR051229">
    <property type="entry name" value="ALYREF_mRNA_export"/>
</dbReference>
<dbReference type="GO" id="GO:0006406">
    <property type="term" value="P:mRNA export from nucleus"/>
    <property type="evidence" value="ECO:0007669"/>
    <property type="project" value="TreeGrafter"/>
</dbReference>
<dbReference type="AlphaFoldDB" id="A0A7S2U4B3"/>
<dbReference type="InterPro" id="IPR000504">
    <property type="entry name" value="RRM_dom"/>
</dbReference>
<feature type="region of interest" description="Disordered" evidence="3">
    <location>
        <begin position="1"/>
        <end position="73"/>
    </location>
</feature>
<organism evidence="5">
    <name type="scientific">Lotharella oceanica</name>
    <dbReference type="NCBI Taxonomy" id="641309"/>
    <lineage>
        <taxon>Eukaryota</taxon>
        <taxon>Sar</taxon>
        <taxon>Rhizaria</taxon>
        <taxon>Cercozoa</taxon>
        <taxon>Chlorarachniophyceae</taxon>
        <taxon>Lotharella</taxon>
    </lineage>
</organism>
<dbReference type="SMART" id="SM00360">
    <property type="entry name" value="RRM"/>
    <property type="match status" value="1"/>
</dbReference>
<dbReference type="Pfam" id="PF13865">
    <property type="entry name" value="FoP_duplication"/>
    <property type="match status" value="1"/>
</dbReference>
<dbReference type="CDD" id="cd00590">
    <property type="entry name" value="RRM_SF"/>
    <property type="match status" value="1"/>
</dbReference>
<dbReference type="SMART" id="SM01218">
    <property type="entry name" value="FoP_duplication"/>
    <property type="match status" value="1"/>
</dbReference>
<evidence type="ECO:0000313" key="5">
    <source>
        <dbReference type="EMBL" id="CAD9777364.1"/>
    </source>
</evidence>
<dbReference type="Pfam" id="PF00076">
    <property type="entry name" value="RRM_1"/>
    <property type="match status" value="1"/>
</dbReference>
<dbReference type="PROSITE" id="PS50102">
    <property type="entry name" value="RRM"/>
    <property type="match status" value="1"/>
</dbReference>
<feature type="compositionally biased region" description="Basic residues" evidence="3">
    <location>
        <begin position="232"/>
        <end position="249"/>
    </location>
</feature>
<feature type="compositionally biased region" description="Basic and acidic residues" evidence="3">
    <location>
        <begin position="11"/>
        <end position="26"/>
    </location>
</feature>
<evidence type="ECO:0000259" key="4">
    <source>
        <dbReference type="PROSITE" id="PS50102"/>
    </source>
</evidence>
<feature type="region of interest" description="Disordered" evidence="3">
    <location>
        <begin position="207"/>
        <end position="276"/>
    </location>
</feature>
<protein>
    <recommendedName>
        <fullName evidence="4">RRM domain-containing protein</fullName>
    </recommendedName>
</protein>
<dbReference type="PANTHER" id="PTHR19965">
    <property type="entry name" value="RNA AND EXPORT FACTOR BINDING PROTEIN"/>
    <property type="match status" value="1"/>
</dbReference>
<feature type="compositionally biased region" description="Polar residues" evidence="3">
    <location>
        <begin position="266"/>
        <end position="276"/>
    </location>
</feature>
<dbReference type="InterPro" id="IPR025715">
    <property type="entry name" value="FoP_C"/>
</dbReference>
<dbReference type="PANTHER" id="PTHR19965:SF35">
    <property type="entry name" value="RNA ANNEALING PROTEIN YRA1"/>
    <property type="match status" value="1"/>
</dbReference>
<proteinExistence type="predicted"/>
<dbReference type="Gene3D" id="3.30.70.330">
    <property type="match status" value="1"/>
</dbReference>
<feature type="compositionally biased region" description="Basic residues" evidence="3">
    <location>
        <begin position="43"/>
        <end position="58"/>
    </location>
</feature>
<reference evidence="5" key="1">
    <citation type="submission" date="2021-01" db="EMBL/GenBank/DDBJ databases">
        <authorList>
            <person name="Corre E."/>
            <person name="Pelletier E."/>
            <person name="Niang G."/>
            <person name="Scheremetjew M."/>
            <person name="Finn R."/>
            <person name="Kale V."/>
            <person name="Holt S."/>
            <person name="Cochrane G."/>
            <person name="Meng A."/>
            <person name="Brown T."/>
            <person name="Cohen L."/>
        </authorList>
    </citation>
    <scope>NUCLEOTIDE SEQUENCE</scope>
    <source>
        <strain evidence="5">CCMP622</strain>
    </source>
</reference>
<gene>
    <name evidence="5" type="ORF">LSP00402_LOCUS21380</name>
</gene>
<accession>A0A7S2U4B3</accession>
<feature type="compositionally biased region" description="Basic residues" evidence="3">
    <location>
        <begin position="214"/>
        <end position="224"/>
    </location>
</feature>
<evidence type="ECO:0000256" key="2">
    <source>
        <dbReference type="PROSITE-ProRule" id="PRU00176"/>
    </source>
</evidence>
<name>A0A7S2U4B3_9EUKA</name>
<dbReference type="GO" id="GO:0005634">
    <property type="term" value="C:nucleus"/>
    <property type="evidence" value="ECO:0007669"/>
    <property type="project" value="TreeGrafter"/>
</dbReference>
<evidence type="ECO:0000256" key="3">
    <source>
        <dbReference type="SAM" id="MobiDB-lite"/>
    </source>
</evidence>
<keyword evidence="1 2" id="KW-0694">RNA-binding</keyword>
<dbReference type="EMBL" id="HBHP01034756">
    <property type="protein sequence ID" value="CAD9777364.1"/>
    <property type="molecule type" value="Transcribed_RNA"/>
</dbReference>
<dbReference type="InterPro" id="IPR035979">
    <property type="entry name" value="RBD_domain_sf"/>
</dbReference>
<sequence>MADKLSMSLEDISKSNAKDKKSDNRGKGAQRGGRTRGGGGRGGRGRGRGGPVRNRRRQPSATPYARQDVKQPKSITLKKNKRVLVSNLSNDLTEDDIWEVFVQMNNGRDKIKDLTLNYTRDGTFNGTVFATFHSAHDAEALVKEFDGAQVDKREIYLDFIVRMDDLSNNSTQANNAYQEGQGYQSFQNNQGYGELYRDEYYGTYGGGGGYQRRGSGRRGRRGGRRGGGGRGRGTRKPAASKKPAAKPKKPLTTEELDKQLDDWHNQKNNNSSAGKD</sequence>
<evidence type="ECO:0000256" key="1">
    <source>
        <dbReference type="ARBA" id="ARBA00022884"/>
    </source>
</evidence>
<dbReference type="InterPro" id="IPR012677">
    <property type="entry name" value="Nucleotide-bd_a/b_plait_sf"/>
</dbReference>